<dbReference type="InterPro" id="IPR035069">
    <property type="entry name" value="TTHA1013/TTHA0281-like"/>
</dbReference>
<accession>A0A3M9XTN8</accession>
<organism evidence="1 2">
    <name type="scientific">Methylocystis hirsuta</name>
    <dbReference type="NCBI Taxonomy" id="369798"/>
    <lineage>
        <taxon>Bacteria</taxon>
        <taxon>Pseudomonadati</taxon>
        <taxon>Pseudomonadota</taxon>
        <taxon>Alphaproteobacteria</taxon>
        <taxon>Hyphomicrobiales</taxon>
        <taxon>Methylocystaceae</taxon>
        <taxon>Methylocystis</taxon>
    </lineage>
</organism>
<evidence type="ECO:0000313" key="1">
    <source>
        <dbReference type="EMBL" id="RNJ51381.1"/>
    </source>
</evidence>
<proteinExistence type="predicted"/>
<gene>
    <name evidence="1" type="ORF">D1O30_19055</name>
</gene>
<dbReference type="OrthoDB" id="9182478at2"/>
<evidence type="ECO:0000313" key="2">
    <source>
        <dbReference type="Proteomes" id="UP000268623"/>
    </source>
</evidence>
<keyword evidence="2" id="KW-1185">Reference proteome</keyword>
<dbReference type="RefSeq" id="WP_123177251.1">
    <property type="nucleotide sequence ID" value="NZ_QWDD01000001.1"/>
</dbReference>
<dbReference type="Gene3D" id="3.30.160.250">
    <property type="match status" value="1"/>
</dbReference>
<dbReference type="AlphaFoldDB" id="A0A3M9XTN8"/>
<comment type="caution">
    <text evidence="1">The sequence shown here is derived from an EMBL/GenBank/DDBJ whole genome shotgun (WGS) entry which is preliminary data.</text>
</comment>
<sequence length="78" mass="8683">MNRIAQFNVSRDDDMYTAEGVNVPVVTQAHTFQELENNIREAVTLLLEGEEPSTFGFADSPSILTSFELPTLDHGRKA</sequence>
<reference evidence="1 2" key="1">
    <citation type="submission" date="2018-08" db="EMBL/GenBank/DDBJ databases">
        <title>Genome sequence of Methylocystis hirsuta CSC1, a methanotroph able to accumulate PHAs.</title>
        <authorList>
            <person name="Bordel S."/>
            <person name="Rodriguez E."/>
            <person name="Gancedo J."/>
            <person name="Munoz R."/>
        </authorList>
    </citation>
    <scope>NUCLEOTIDE SEQUENCE [LARGE SCALE GENOMIC DNA]</scope>
    <source>
        <strain evidence="1 2">CSC1</strain>
    </source>
</reference>
<dbReference type="EMBL" id="QWDD01000001">
    <property type="protein sequence ID" value="RNJ51381.1"/>
    <property type="molecule type" value="Genomic_DNA"/>
</dbReference>
<protein>
    <submittedName>
        <fullName evidence="1">Type II toxin-antitoxin system HicB family antitoxin</fullName>
    </submittedName>
</protein>
<dbReference type="Proteomes" id="UP000268623">
    <property type="component" value="Unassembled WGS sequence"/>
</dbReference>
<name>A0A3M9XTN8_9HYPH</name>
<dbReference type="SUPFAM" id="SSF143100">
    <property type="entry name" value="TTHA1013/TTHA0281-like"/>
    <property type="match status" value="1"/>
</dbReference>